<evidence type="ECO:0000313" key="1">
    <source>
        <dbReference type="EMBL" id="GIY89966.1"/>
    </source>
</evidence>
<reference evidence="1 2" key="1">
    <citation type="submission" date="2021-06" db="EMBL/GenBank/DDBJ databases">
        <title>Caerostris darwini draft genome.</title>
        <authorList>
            <person name="Kono N."/>
            <person name="Arakawa K."/>
        </authorList>
    </citation>
    <scope>NUCLEOTIDE SEQUENCE [LARGE SCALE GENOMIC DNA]</scope>
</reference>
<gene>
    <name evidence="1" type="ORF">CDAR_605061</name>
</gene>
<comment type="caution">
    <text evidence="1">The sequence shown here is derived from an EMBL/GenBank/DDBJ whole genome shotgun (WGS) entry which is preliminary data.</text>
</comment>
<dbReference type="EMBL" id="BPLQ01015704">
    <property type="protein sequence ID" value="GIY89966.1"/>
    <property type="molecule type" value="Genomic_DNA"/>
</dbReference>
<organism evidence="1 2">
    <name type="scientific">Caerostris darwini</name>
    <dbReference type="NCBI Taxonomy" id="1538125"/>
    <lineage>
        <taxon>Eukaryota</taxon>
        <taxon>Metazoa</taxon>
        <taxon>Ecdysozoa</taxon>
        <taxon>Arthropoda</taxon>
        <taxon>Chelicerata</taxon>
        <taxon>Arachnida</taxon>
        <taxon>Araneae</taxon>
        <taxon>Araneomorphae</taxon>
        <taxon>Entelegynae</taxon>
        <taxon>Araneoidea</taxon>
        <taxon>Araneidae</taxon>
        <taxon>Caerostris</taxon>
    </lineage>
</organism>
<sequence length="115" mass="12920">MEYSPPNPVICMEGRKHKVGISIRRCTPTYSSDCQGEGSSMPLPLPIPYLFIMSQNSDFEAGYIYSRVPNRMRLVSLSLDCGFEEVVIKDTKRNKVGGYASDDEDILKYALKSDT</sequence>
<evidence type="ECO:0000313" key="2">
    <source>
        <dbReference type="Proteomes" id="UP001054837"/>
    </source>
</evidence>
<name>A0AAV4X519_9ARAC</name>
<keyword evidence="2" id="KW-1185">Reference proteome</keyword>
<accession>A0AAV4X519</accession>
<dbReference type="Proteomes" id="UP001054837">
    <property type="component" value="Unassembled WGS sequence"/>
</dbReference>
<proteinExistence type="predicted"/>
<protein>
    <submittedName>
        <fullName evidence="1">Uncharacterized protein</fullName>
    </submittedName>
</protein>
<dbReference type="AlphaFoldDB" id="A0AAV4X519"/>